<keyword evidence="2" id="KW-1185">Reference proteome</keyword>
<dbReference type="HOGENOM" id="CLU_2383646_0_0_5"/>
<reference evidence="1 2" key="1">
    <citation type="journal article" date="2011" name="BMC Genomics">
        <title>Comparative genome analysis and genome-guided physiological analysis of Roseobacter litoralis.</title>
        <authorList>
            <person name="Kalhoefer D."/>
            <person name="Thole S."/>
            <person name="Voget S."/>
            <person name="Lehmann R."/>
            <person name="Liesegang H."/>
            <person name="Wollher A."/>
            <person name="Daniel R."/>
            <person name="Simon M."/>
            <person name="Brinkhoff T."/>
        </authorList>
    </citation>
    <scope>NUCLEOTIDE SEQUENCE [LARGE SCALE GENOMIC DNA]</scope>
    <source>
        <strain evidence="2">ATCC 49566 / DSM 6996 / JCM 21268 / NBRC 15278 / OCh 149</strain>
    </source>
</reference>
<name>F7ZCH3_ROSLO</name>
<evidence type="ECO:0000313" key="1">
    <source>
        <dbReference type="EMBL" id="AEI93204.1"/>
    </source>
</evidence>
<evidence type="ECO:0000313" key="2">
    <source>
        <dbReference type="Proteomes" id="UP000001353"/>
    </source>
</evidence>
<dbReference type="EMBL" id="CP002623">
    <property type="protein sequence ID" value="AEI93204.1"/>
    <property type="molecule type" value="Genomic_DNA"/>
</dbReference>
<dbReference type="Gene3D" id="3.30.70.100">
    <property type="match status" value="1"/>
</dbReference>
<dbReference type="AlphaFoldDB" id="F7ZCH3"/>
<dbReference type="KEGG" id="rli:RLO149_c012000"/>
<proteinExistence type="predicted"/>
<dbReference type="Proteomes" id="UP000001353">
    <property type="component" value="Chromosome"/>
</dbReference>
<accession>F7ZCH3</accession>
<dbReference type="OrthoDB" id="7862609at2"/>
<organism evidence="1 2">
    <name type="scientific">Roseobacter litoralis (strain ATCC 49566 / DSM 6996 / JCM 21268 / NBRC 15278 / OCh 149)</name>
    <dbReference type="NCBI Taxonomy" id="391595"/>
    <lineage>
        <taxon>Bacteria</taxon>
        <taxon>Pseudomonadati</taxon>
        <taxon>Pseudomonadota</taxon>
        <taxon>Alphaproteobacteria</taxon>
        <taxon>Rhodobacterales</taxon>
        <taxon>Roseobacteraceae</taxon>
        <taxon>Roseobacter</taxon>
    </lineage>
</organism>
<protein>
    <submittedName>
        <fullName evidence="1">Uncharacterized protein</fullName>
    </submittedName>
</protein>
<dbReference type="eggNOG" id="ENOG50330QM">
    <property type="taxonomic scope" value="Bacteria"/>
</dbReference>
<gene>
    <name evidence="1" type="ordered locus">RLO149_c012000</name>
</gene>
<sequence length="94" mass="10113">MSYCTVSHWTTTELTGEMEALAREKYVPLVMAVGASSVQMLRTGENAFSVVTQYVDEATAMSAQEKIAAIRAEATEELPMTMQNKTGGVVFASG</sequence>
<dbReference type="RefSeq" id="WP_013961142.1">
    <property type="nucleotide sequence ID" value="NC_015730.1"/>
</dbReference>